<organism evidence="2 3">
    <name type="scientific">Urochloa decumbens</name>
    <dbReference type="NCBI Taxonomy" id="240449"/>
    <lineage>
        <taxon>Eukaryota</taxon>
        <taxon>Viridiplantae</taxon>
        <taxon>Streptophyta</taxon>
        <taxon>Embryophyta</taxon>
        <taxon>Tracheophyta</taxon>
        <taxon>Spermatophyta</taxon>
        <taxon>Magnoliopsida</taxon>
        <taxon>Liliopsida</taxon>
        <taxon>Poales</taxon>
        <taxon>Poaceae</taxon>
        <taxon>PACMAD clade</taxon>
        <taxon>Panicoideae</taxon>
        <taxon>Panicodae</taxon>
        <taxon>Paniceae</taxon>
        <taxon>Melinidinae</taxon>
        <taxon>Urochloa</taxon>
    </lineage>
</organism>
<name>A0ABC9AYD3_9POAL</name>
<dbReference type="SMART" id="SM00327">
    <property type="entry name" value="VWA"/>
    <property type="match status" value="1"/>
</dbReference>
<evidence type="ECO:0000259" key="1">
    <source>
        <dbReference type="PROSITE" id="PS50234"/>
    </source>
</evidence>
<dbReference type="EMBL" id="OZ075133">
    <property type="protein sequence ID" value="CAL4988977.1"/>
    <property type="molecule type" value="Genomic_DNA"/>
</dbReference>
<dbReference type="InterPro" id="IPR036465">
    <property type="entry name" value="vWFA_dom_sf"/>
</dbReference>
<dbReference type="InterPro" id="IPR002035">
    <property type="entry name" value="VWF_A"/>
</dbReference>
<dbReference type="Proteomes" id="UP001497457">
    <property type="component" value="Chromosome 23rd"/>
</dbReference>
<dbReference type="Pfam" id="PF00092">
    <property type="entry name" value="VWA"/>
    <property type="match status" value="1"/>
</dbReference>
<dbReference type="InterPro" id="IPR051266">
    <property type="entry name" value="CLCR"/>
</dbReference>
<sequence length="585" mass="64787">MSNSRLYIGLDHGDGSEYSFISQFSIQARSSEDRTVCSIIDTARKMGKHVIINARNNIKLTIISNSPKLPSGEQGDIPVLLQVEAPQVSKKHVPVDLVALIDVSGSMNIEVAPGITRLDLLKKAMKFVIDHLHEDDGLAIMPLHEKILTDYSTDLLRISSQRAVAQNMVHALVAKGNTAFVSPGLELAVKILDERSDNNRVGVVMLLTDGLDSRKEAMNPIRPEVLQKYPVHTIGICAHDPNLLLSIAQKSFGTYSSVDDNELGKITDPFAVLLGGLSSIVAVDVVVRMSCHSCWRSAVKWIDCGFKSSEITQPTASGNGWENAEIRIGMLYAGEVKNYIAHVQMGLDTSVSCRNWWAKASISCNHIQGTFQFLETRMLTGDDAGENSCLVERQIVQFKALDFLSSLQTEFNDEKNTAKGDKGAIDAQIRAGCILETRWAQFMENMGDDLKDGIDLDDLHKEVQEMASRLKRGAGMGYMCSWVSSQQMQRATTLGSANTVGQAHFLKQAMEVMLYESKKYHVHLPHGGVKLEQMKEAWENLRRQAQDMLNQPTDLALTPVWMVLETAIEKAKEKDVEETIKRGTT</sequence>
<evidence type="ECO:0000313" key="3">
    <source>
        <dbReference type="Proteomes" id="UP001497457"/>
    </source>
</evidence>
<evidence type="ECO:0000313" key="2">
    <source>
        <dbReference type="EMBL" id="CAL4988977.1"/>
    </source>
</evidence>
<dbReference type="PANTHER" id="PTHR10579">
    <property type="entry name" value="CALCIUM-ACTIVATED CHLORIDE CHANNEL REGULATOR"/>
    <property type="match status" value="1"/>
</dbReference>
<dbReference type="Gene3D" id="3.40.50.410">
    <property type="entry name" value="von Willebrand factor, type A domain"/>
    <property type="match status" value="1"/>
</dbReference>
<keyword evidence="3" id="KW-1185">Reference proteome</keyword>
<accession>A0ABC9AYD3</accession>
<dbReference type="PANTHER" id="PTHR10579:SF105">
    <property type="entry name" value="VWFA DOMAIN-CONTAINING PROTEIN"/>
    <property type="match status" value="1"/>
</dbReference>
<dbReference type="SUPFAM" id="SSF53300">
    <property type="entry name" value="vWA-like"/>
    <property type="match status" value="1"/>
</dbReference>
<protein>
    <recommendedName>
        <fullName evidence="1">VWFA domain-containing protein</fullName>
    </recommendedName>
</protein>
<feature type="domain" description="VWFA" evidence="1">
    <location>
        <begin position="96"/>
        <end position="270"/>
    </location>
</feature>
<reference evidence="2" key="1">
    <citation type="submission" date="2024-10" db="EMBL/GenBank/DDBJ databases">
        <authorList>
            <person name="Ryan C."/>
        </authorList>
    </citation>
    <scope>NUCLEOTIDE SEQUENCE [LARGE SCALE GENOMIC DNA]</scope>
</reference>
<dbReference type="AlphaFoldDB" id="A0ABC9AYD3"/>
<proteinExistence type="predicted"/>
<dbReference type="PROSITE" id="PS50234">
    <property type="entry name" value="VWFA"/>
    <property type="match status" value="1"/>
</dbReference>
<gene>
    <name evidence="2" type="ORF">URODEC1_LOCUS59513</name>
</gene>